<organism evidence="6 7">
    <name type="scientific">Desulfolutivibrio sulfodismutans</name>
    <dbReference type="NCBI Taxonomy" id="63561"/>
    <lineage>
        <taxon>Bacteria</taxon>
        <taxon>Pseudomonadati</taxon>
        <taxon>Thermodesulfobacteriota</taxon>
        <taxon>Desulfovibrionia</taxon>
        <taxon>Desulfovibrionales</taxon>
        <taxon>Desulfovibrionaceae</taxon>
        <taxon>Desulfolutivibrio</taxon>
    </lineage>
</organism>
<feature type="domain" description="ABC transporter" evidence="5">
    <location>
        <begin position="12"/>
        <end position="244"/>
    </location>
</feature>
<dbReference type="InterPro" id="IPR003593">
    <property type="entry name" value="AAA+_ATPase"/>
</dbReference>
<keyword evidence="4 6" id="KW-0067">ATP-binding</keyword>
<dbReference type="InterPro" id="IPR017871">
    <property type="entry name" value="ABC_transporter-like_CS"/>
</dbReference>
<dbReference type="PROSITE" id="PS50893">
    <property type="entry name" value="ABC_TRANSPORTER_2"/>
    <property type="match status" value="1"/>
</dbReference>
<keyword evidence="2" id="KW-0813">Transport</keyword>
<comment type="similarity">
    <text evidence="1">Belongs to the ABC transporter superfamily.</text>
</comment>
<dbReference type="AlphaFoldDB" id="A0A7K3NL62"/>
<dbReference type="Proteomes" id="UP000469724">
    <property type="component" value="Unassembled WGS sequence"/>
</dbReference>
<proteinExistence type="inferred from homology"/>
<evidence type="ECO:0000256" key="2">
    <source>
        <dbReference type="ARBA" id="ARBA00022448"/>
    </source>
</evidence>
<evidence type="ECO:0000256" key="3">
    <source>
        <dbReference type="ARBA" id="ARBA00022741"/>
    </source>
</evidence>
<name>A0A7K3NL62_9BACT</name>
<dbReference type="EMBL" id="JAAGRQ010000032">
    <property type="protein sequence ID" value="NDY56936.1"/>
    <property type="molecule type" value="Genomic_DNA"/>
</dbReference>
<reference evidence="6 7" key="1">
    <citation type="submission" date="2020-02" db="EMBL/GenBank/DDBJ databases">
        <title>Comparative genomics of sulfur disproportionating microorganisms.</title>
        <authorList>
            <person name="Ward L.M."/>
            <person name="Bertran E."/>
            <person name="Johnston D.T."/>
        </authorList>
    </citation>
    <scope>NUCLEOTIDE SEQUENCE [LARGE SCALE GENOMIC DNA]</scope>
    <source>
        <strain evidence="6 7">DSM 3696</strain>
    </source>
</reference>
<dbReference type="GO" id="GO:0005524">
    <property type="term" value="F:ATP binding"/>
    <property type="evidence" value="ECO:0007669"/>
    <property type="project" value="UniProtKB-KW"/>
</dbReference>
<evidence type="ECO:0000256" key="1">
    <source>
        <dbReference type="ARBA" id="ARBA00005417"/>
    </source>
</evidence>
<dbReference type="SMART" id="SM00382">
    <property type="entry name" value="AAA"/>
    <property type="match status" value="1"/>
</dbReference>
<evidence type="ECO:0000313" key="6">
    <source>
        <dbReference type="EMBL" id="NDY56936.1"/>
    </source>
</evidence>
<comment type="caution">
    <text evidence="6">The sequence shown here is derived from an EMBL/GenBank/DDBJ whole genome shotgun (WGS) entry which is preliminary data.</text>
</comment>
<evidence type="ECO:0000313" key="7">
    <source>
        <dbReference type="Proteomes" id="UP000469724"/>
    </source>
</evidence>
<dbReference type="SUPFAM" id="SSF52540">
    <property type="entry name" value="P-loop containing nucleoside triphosphate hydrolases"/>
    <property type="match status" value="1"/>
</dbReference>
<evidence type="ECO:0000259" key="5">
    <source>
        <dbReference type="PROSITE" id="PS50893"/>
    </source>
</evidence>
<sequence>MSTTIIEGVFVPRTMTLTAGRDKSGRPEACDVSFAAGQVTALLGPTGSGKSRFLSDIESMAQGDTPTGRTLLLDGRSPDADERFALTGRLVAQLTQNMNFVLDMGVLDFLTTHAESRGAADPKDVADRVFAAANALAGEPFSPEIQLTQLSGGQSRALMIADTALLSWSPVLLIDEIENAGVDKKKALELLVQSDKIIVMATHDPVLALSAHRRLVFEHGAVRAVVERSGREEGVLARLSAMETEISRVRERLRRGAAVDGSKAT</sequence>
<dbReference type="PANTHER" id="PTHR43117">
    <property type="entry name" value="OSMOPROTECTANT IMPORT ATP-BINDING PROTEIN OSMV"/>
    <property type="match status" value="1"/>
</dbReference>
<dbReference type="InterPro" id="IPR003439">
    <property type="entry name" value="ABC_transporter-like_ATP-bd"/>
</dbReference>
<keyword evidence="7" id="KW-1185">Reference proteome</keyword>
<dbReference type="PANTHER" id="PTHR43117:SF4">
    <property type="entry name" value="OSMOPROTECTANT IMPORT ATP-BINDING PROTEIN OSMV"/>
    <property type="match status" value="1"/>
</dbReference>
<dbReference type="Pfam" id="PF00005">
    <property type="entry name" value="ABC_tran"/>
    <property type="match status" value="1"/>
</dbReference>
<dbReference type="RefSeq" id="WP_163301984.1">
    <property type="nucleotide sequence ID" value="NZ_JAAGRQ010000032.1"/>
</dbReference>
<dbReference type="Gene3D" id="3.40.50.300">
    <property type="entry name" value="P-loop containing nucleotide triphosphate hydrolases"/>
    <property type="match status" value="1"/>
</dbReference>
<gene>
    <name evidence="6" type="ORF">G3N56_09305</name>
</gene>
<dbReference type="PROSITE" id="PS00211">
    <property type="entry name" value="ABC_TRANSPORTER_1"/>
    <property type="match status" value="1"/>
</dbReference>
<dbReference type="InterPro" id="IPR027417">
    <property type="entry name" value="P-loop_NTPase"/>
</dbReference>
<evidence type="ECO:0000256" key="4">
    <source>
        <dbReference type="ARBA" id="ARBA00022840"/>
    </source>
</evidence>
<keyword evidence="3" id="KW-0547">Nucleotide-binding</keyword>
<accession>A0A7K3NL62</accession>
<protein>
    <submittedName>
        <fullName evidence="6">ATP-binding cassette domain-containing protein</fullName>
    </submittedName>
</protein>
<dbReference type="GO" id="GO:0016887">
    <property type="term" value="F:ATP hydrolysis activity"/>
    <property type="evidence" value="ECO:0007669"/>
    <property type="project" value="InterPro"/>
</dbReference>